<feature type="transmembrane region" description="Helical" evidence="5">
    <location>
        <begin position="6"/>
        <end position="23"/>
    </location>
</feature>
<name>A0A2V3W8G7_9BACI</name>
<comment type="caution">
    <text evidence="6">The sequence shown here is derived from an EMBL/GenBank/DDBJ whole genome shotgun (WGS) entry which is preliminary data.</text>
</comment>
<feature type="transmembrane region" description="Helical" evidence="5">
    <location>
        <begin position="68"/>
        <end position="87"/>
    </location>
</feature>
<comment type="similarity">
    <text evidence="5">Belongs to the UPF0344 family.</text>
</comment>
<evidence type="ECO:0000313" key="7">
    <source>
        <dbReference type="Proteomes" id="UP000247978"/>
    </source>
</evidence>
<dbReference type="Pfam" id="PF07457">
    <property type="entry name" value="DUF1516"/>
    <property type="match status" value="1"/>
</dbReference>
<dbReference type="HAMAP" id="MF_01536">
    <property type="entry name" value="UPF0344"/>
    <property type="match status" value="1"/>
</dbReference>
<accession>A0A2V3W8G7</accession>
<evidence type="ECO:0000313" key="6">
    <source>
        <dbReference type="EMBL" id="PXW90412.1"/>
    </source>
</evidence>
<sequence length="125" mass="14439">MAHMHITAWTLGLILFIIALNLYKKRNQKIATIAHMVLRMIYLFIIITGGQLTWDYFQGYEMPIFGEVIVKAIAGGWIVVMMELILTGTKKGKANRADWIQFWIALVIVIILGFFRLPMGFLFFQ</sequence>
<keyword evidence="1 5" id="KW-1003">Cell membrane</keyword>
<feature type="transmembrane region" description="Helical" evidence="5">
    <location>
        <begin position="30"/>
        <end position="48"/>
    </location>
</feature>
<keyword evidence="3 5" id="KW-1133">Transmembrane helix</keyword>
<evidence type="ECO:0000256" key="5">
    <source>
        <dbReference type="HAMAP-Rule" id="MF_01536"/>
    </source>
</evidence>
<keyword evidence="2 5" id="KW-0812">Transmembrane</keyword>
<dbReference type="AlphaFoldDB" id="A0A2V3W8G7"/>
<dbReference type="RefSeq" id="WP_110393676.1">
    <property type="nucleotide sequence ID" value="NZ_JBHUHB010000001.1"/>
</dbReference>
<dbReference type="GO" id="GO:0005886">
    <property type="term" value="C:plasma membrane"/>
    <property type="evidence" value="ECO:0007669"/>
    <property type="project" value="UniProtKB-SubCell"/>
</dbReference>
<dbReference type="OrthoDB" id="2365314at2"/>
<evidence type="ECO:0000256" key="2">
    <source>
        <dbReference type="ARBA" id="ARBA00022692"/>
    </source>
</evidence>
<gene>
    <name evidence="6" type="ORF">DFR56_101324</name>
</gene>
<keyword evidence="4 5" id="KW-0472">Membrane</keyword>
<protein>
    <recommendedName>
        <fullName evidence="5">UPF0344 protein DFR56_101324</fullName>
    </recommendedName>
</protein>
<organism evidence="6 7">
    <name type="scientific">Pseudogracilibacillus auburnensis</name>
    <dbReference type="NCBI Taxonomy" id="1494959"/>
    <lineage>
        <taxon>Bacteria</taxon>
        <taxon>Bacillati</taxon>
        <taxon>Bacillota</taxon>
        <taxon>Bacilli</taxon>
        <taxon>Bacillales</taxon>
        <taxon>Bacillaceae</taxon>
        <taxon>Pseudogracilibacillus</taxon>
    </lineage>
</organism>
<dbReference type="Proteomes" id="UP000247978">
    <property type="component" value="Unassembled WGS sequence"/>
</dbReference>
<evidence type="ECO:0000256" key="3">
    <source>
        <dbReference type="ARBA" id="ARBA00022989"/>
    </source>
</evidence>
<feature type="transmembrane region" description="Helical" evidence="5">
    <location>
        <begin position="99"/>
        <end position="124"/>
    </location>
</feature>
<evidence type="ECO:0000256" key="4">
    <source>
        <dbReference type="ARBA" id="ARBA00023136"/>
    </source>
</evidence>
<comment type="subcellular location">
    <subcellularLocation>
        <location evidence="5">Cell membrane</location>
        <topology evidence="5">Multi-pass membrane protein</topology>
    </subcellularLocation>
</comment>
<keyword evidence="7" id="KW-1185">Reference proteome</keyword>
<dbReference type="EMBL" id="QJJQ01000001">
    <property type="protein sequence ID" value="PXW90412.1"/>
    <property type="molecule type" value="Genomic_DNA"/>
</dbReference>
<proteinExistence type="inferred from homology"/>
<evidence type="ECO:0000256" key="1">
    <source>
        <dbReference type="ARBA" id="ARBA00022475"/>
    </source>
</evidence>
<dbReference type="InterPro" id="IPR010899">
    <property type="entry name" value="UPF0344"/>
</dbReference>
<reference evidence="6 7" key="1">
    <citation type="submission" date="2018-05" db="EMBL/GenBank/DDBJ databases">
        <title>Genomic Encyclopedia of Type Strains, Phase IV (KMG-IV): sequencing the most valuable type-strain genomes for metagenomic binning, comparative biology and taxonomic classification.</title>
        <authorList>
            <person name="Goeker M."/>
        </authorList>
    </citation>
    <scope>NUCLEOTIDE SEQUENCE [LARGE SCALE GENOMIC DNA]</scope>
    <source>
        <strain evidence="6 7">DSM 28556</strain>
    </source>
</reference>